<dbReference type="Pfam" id="PF23259">
    <property type="entry name" value="CHX17_C"/>
    <property type="match status" value="1"/>
</dbReference>
<evidence type="ECO:0000256" key="9">
    <source>
        <dbReference type="ARBA" id="ARBA00038341"/>
    </source>
</evidence>
<dbReference type="GO" id="GO:0012505">
    <property type="term" value="C:endomembrane system"/>
    <property type="evidence" value="ECO:0007669"/>
    <property type="project" value="TreeGrafter"/>
</dbReference>
<protein>
    <recommendedName>
        <fullName evidence="16">Cation/H+ exchanger domain-containing protein</fullName>
    </recommendedName>
</protein>
<feature type="transmembrane region" description="Helical" evidence="10">
    <location>
        <begin position="345"/>
        <end position="366"/>
    </location>
</feature>
<feature type="transmembrane region" description="Helical" evidence="10">
    <location>
        <begin position="129"/>
        <end position="151"/>
    </location>
</feature>
<evidence type="ECO:0000256" key="3">
    <source>
        <dbReference type="ARBA" id="ARBA00022538"/>
    </source>
</evidence>
<evidence type="ECO:0000256" key="8">
    <source>
        <dbReference type="ARBA" id="ARBA00023136"/>
    </source>
</evidence>
<keyword evidence="4 10" id="KW-0812">Transmembrane</keyword>
<evidence type="ECO:0000259" key="13">
    <source>
        <dbReference type="Pfam" id="PF23259"/>
    </source>
</evidence>
<dbReference type="GO" id="GO:1902600">
    <property type="term" value="P:proton transmembrane transport"/>
    <property type="evidence" value="ECO:0007669"/>
    <property type="project" value="InterPro"/>
</dbReference>
<evidence type="ECO:0000259" key="11">
    <source>
        <dbReference type="Pfam" id="PF00999"/>
    </source>
</evidence>
<feature type="transmembrane region" description="Helical" evidence="10">
    <location>
        <begin position="269"/>
        <end position="296"/>
    </location>
</feature>
<evidence type="ECO:0000256" key="6">
    <source>
        <dbReference type="ARBA" id="ARBA00022989"/>
    </source>
</evidence>
<feature type="transmembrane region" description="Helical" evidence="10">
    <location>
        <begin position="100"/>
        <end position="122"/>
    </location>
</feature>
<feature type="domain" description="Cation/H(+) antiporter C-terminal" evidence="13">
    <location>
        <begin position="617"/>
        <end position="764"/>
    </location>
</feature>
<dbReference type="Pfam" id="PF23256">
    <property type="entry name" value="CHX17_2nd"/>
    <property type="match status" value="1"/>
</dbReference>
<organism evidence="14 15">
    <name type="scientific">Kalanchoe fedtschenkoi</name>
    <name type="common">Lavender scallops</name>
    <name type="synonym">South American air plant</name>
    <dbReference type="NCBI Taxonomy" id="63787"/>
    <lineage>
        <taxon>Eukaryota</taxon>
        <taxon>Viridiplantae</taxon>
        <taxon>Streptophyta</taxon>
        <taxon>Embryophyta</taxon>
        <taxon>Tracheophyta</taxon>
        <taxon>Spermatophyta</taxon>
        <taxon>Magnoliopsida</taxon>
        <taxon>eudicotyledons</taxon>
        <taxon>Gunneridae</taxon>
        <taxon>Pentapetalae</taxon>
        <taxon>Saxifragales</taxon>
        <taxon>Crassulaceae</taxon>
        <taxon>Kalanchoe</taxon>
    </lineage>
</organism>
<evidence type="ECO:0000256" key="2">
    <source>
        <dbReference type="ARBA" id="ARBA00022448"/>
    </source>
</evidence>
<dbReference type="AlphaFoldDB" id="A0A7N0T331"/>
<feature type="transmembrane region" description="Helical" evidence="10">
    <location>
        <begin position="409"/>
        <end position="432"/>
    </location>
</feature>
<dbReference type="EnsemblPlants" id="Kaladp0020s0083.1.v1.1">
    <property type="protein sequence ID" value="Kaladp0020s0083.1.v1.1"/>
    <property type="gene ID" value="Kaladp0020s0083.v1.1"/>
</dbReference>
<evidence type="ECO:0000256" key="10">
    <source>
        <dbReference type="SAM" id="Phobius"/>
    </source>
</evidence>
<keyword evidence="5" id="KW-0630">Potassium</keyword>
<evidence type="ECO:0000313" key="15">
    <source>
        <dbReference type="Proteomes" id="UP000594263"/>
    </source>
</evidence>
<dbReference type="Pfam" id="PF00999">
    <property type="entry name" value="Na_H_Exchanger"/>
    <property type="match status" value="1"/>
</dbReference>
<comment type="subcellular location">
    <subcellularLocation>
        <location evidence="1">Membrane</location>
        <topology evidence="1">Multi-pass membrane protein</topology>
    </subcellularLocation>
</comment>
<dbReference type="InterPro" id="IPR057290">
    <property type="entry name" value="CHX17_C"/>
</dbReference>
<feature type="domain" description="Cation/H+ exchanger transmembrane" evidence="11">
    <location>
        <begin position="46"/>
        <end position="427"/>
    </location>
</feature>
<feature type="transmembrane region" description="Helical" evidence="10">
    <location>
        <begin position="197"/>
        <end position="218"/>
    </location>
</feature>
<reference evidence="14" key="1">
    <citation type="submission" date="2021-01" db="UniProtKB">
        <authorList>
            <consortium name="EnsemblPlants"/>
        </authorList>
    </citation>
    <scope>IDENTIFICATION</scope>
</reference>
<feature type="transmembrane region" description="Helical" evidence="10">
    <location>
        <begin position="38"/>
        <end position="56"/>
    </location>
</feature>
<dbReference type="Gene3D" id="1.20.1530.20">
    <property type="match status" value="1"/>
</dbReference>
<sequence length="789" mass="87935">MAAINHTHHMFCQRTFQEVPVGLFRGNSSQSLIVHGDVMAQVGLFTLLASALQFLLRPLKQPAFVPQILVGIALGPSGLGRDENLRKRFNPPASVMVMDIYAVVGFVFFVFLVGMKTDIFLIKKAGKMAYVVGVSAFLFPLAVTLPISHILRRRFRLETDFFAALPYVGAYECIIAFHVMSAFLTELKLLNSELGRLALSSSMISGTLGWCLAMFSIYHKNKEASNSRIADVEAQICNVFMILTFVFVFRPILFWMMKKTPEGKALKEHFFLSIVMMVLGTTLFSVFTGNHLLGPILLGLLVPEGPPMGSSLLDKLGYIQSVLLFPCYVISIGRKFNLSVLRHEAVVNVSVLIVIATLGKLLAVMIPSLYYNMPLRDSLSLGLLLNCQGFFDIYIYERALYFKLITRDCFGVMVVGAMVHTAIFMPLVRILYDPSRRYVAYKRRTIQHLPENVELRILTCIHEEEEDVAPIINLLQDSNPNYESPIGVYVLDLMELMGRSVPTLIAHPPDKPLSSKPTRTDRILNAFHKFGSRNEGSVSVQCFTAIAPYATMHDDVCSLALERSTTLVIVPFQKSYRPPIRAVNRSVLQMAPCSVGVLVIRNTSLENKSVPFVCRISLGVCLIFFGGADDREALSYASRMAGHPAAKLTVVRIYSLGNPTGEDLVEKRTDLNAINEFKIKTYDSRRVTYKEIGAKDATDTAAAVGKLNDQSFDLILVGRRHDEDSVLFRGFSEWSELPELGVVGDMLVSSDFKTTASVLIMQQQASVVDEMLRSPKFLPRVQPDHSLPK</sequence>
<evidence type="ECO:0000256" key="4">
    <source>
        <dbReference type="ARBA" id="ARBA00022692"/>
    </source>
</evidence>
<name>A0A7N0T331_KALFE</name>
<dbReference type="InterPro" id="IPR050794">
    <property type="entry name" value="CPA2_transporter"/>
</dbReference>
<evidence type="ECO:0000256" key="7">
    <source>
        <dbReference type="ARBA" id="ARBA00023065"/>
    </source>
</evidence>
<keyword evidence="6 10" id="KW-1133">Transmembrane helix</keyword>
<dbReference type="GO" id="GO:0006813">
    <property type="term" value="P:potassium ion transport"/>
    <property type="evidence" value="ECO:0007669"/>
    <property type="project" value="UniProtKB-KW"/>
</dbReference>
<feature type="transmembrane region" description="Helical" evidence="10">
    <location>
        <begin position="163"/>
        <end position="185"/>
    </location>
</feature>
<dbReference type="InterPro" id="IPR038770">
    <property type="entry name" value="Na+/solute_symporter_sf"/>
</dbReference>
<dbReference type="PANTHER" id="PTHR32468">
    <property type="entry name" value="CATION/H + ANTIPORTER"/>
    <property type="match status" value="1"/>
</dbReference>
<dbReference type="GO" id="GO:0015297">
    <property type="term" value="F:antiporter activity"/>
    <property type="evidence" value="ECO:0007669"/>
    <property type="project" value="InterPro"/>
</dbReference>
<comment type="similarity">
    <text evidence="9">Belongs to the monovalent cation:proton antiporter 2 (CPA2) transporter (TC 2.A.37) family. CHX (TC 2.A.37.4) subfamily.</text>
</comment>
<dbReference type="InterPro" id="IPR057291">
    <property type="entry name" value="CHX17_2nd"/>
</dbReference>
<feature type="transmembrane region" description="Helical" evidence="10">
    <location>
        <begin position="238"/>
        <end position="257"/>
    </location>
</feature>
<dbReference type="GO" id="GO:0016020">
    <property type="term" value="C:membrane"/>
    <property type="evidence" value="ECO:0007669"/>
    <property type="project" value="UniProtKB-SubCell"/>
</dbReference>
<keyword evidence="2" id="KW-0813">Transport</keyword>
<proteinExistence type="inferred from homology"/>
<accession>A0A7N0T331</accession>
<dbReference type="InterPro" id="IPR006153">
    <property type="entry name" value="Cation/H_exchanger_TM"/>
</dbReference>
<evidence type="ECO:0008006" key="16">
    <source>
        <dbReference type="Google" id="ProtNLM"/>
    </source>
</evidence>
<dbReference type="PANTHER" id="PTHR32468:SF96">
    <property type="entry name" value="CATION_H(+) ANTIPORTER 26-RELATED"/>
    <property type="match status" value="1"/>
</dbReference>
<keyword evidence="3" id="KW-0633">Potassium transport</keyword>
<dbReference type="Gramene" id="Kaladp0020s0083.1.v1.1">
    <property type="protein sequence ID" value="Kaladp0020s0083.1.v1.1"/>
    <property type="gene ID" value="Kaladp0020s0083.v1.1"/>
</dbReference>
<dbReference type="OMA" id="FRPIMEW"/>
<dbReference type="GO" id="GO:0006885">
    <property type="term" value="P:regulation of pH"/>
    <property type="evidence" value="ECO:0007669"/>
    <property type="project" value="TreeGrafter"/>
</dbReference>
<keyword evidence="7" id="KW-0406">Ion transport</keyword>
<evidence type="ECO:0000256" key="1">
    <source>
        <dbReference type="ARBA" id="ARBA00004141"/>
    </source>
</evidence>
<keyword evidence="15" id="KW-1185">Reference proteome</keyword>
<keyword evidence="8 10" id="KW-0472">Membrane</keyword>
<feature type="transmembrane region" description="Helical" evidence="10">
    <location>
        <begin position="316"/>
        <end position="333"/>
    </location>
</feature>
<evidence type="ECO:0000313" key="14">
    <source>
        <dbReference type="EnsemblPlants" id="Kaladp0020s0083.1.v1.1"/>
    </source>
</evidence>
<evidence type="ECO:0000256" key="5">
    <source>
        <dbReference type="ARBA" id="ARBA00022958"/>
    </source>
</evidence>
<evidence type="ECO:0000259" key="12">
    <source>
        <dbReference type="Pfam" id="PF23256"/>
    </source>
</evidence>
<dbReference type="Proteomes" id="UP000594263">
    <property type="component" value="Unplaced"/>
</dbReference>
<feature type="domain" description="Cation/H(+) antiporter central" evidence="12">
    <location>
        <begin position="488"/>
        <end position="602"/>
    </location>
</feature>